<name>A0ABY8UUA7_9BACI</name>
<sequence length="186" mass="21470">MKQIIAILLSMIAIVVFTTVYFFSSTQGIRENIFQEDGYTLKLEDPAIKGSVRIQKEWLNDKKTDVDKPVLKKGSSTVLLESVSIDSDSNYTLTFDIRQSFKDKEKGGFLTNFNRGGEEVTFKPKENVLFTTANGEKIEKDQILVGETSGPNERYTIDVNRDYFDTVQDYVRVEFDFQYYTYKKDQ</sequence>
<dbReference type="Proteomes" id="UP001236652">
    <property type="component" value="Chromosome"/>
</dbReference>
<reference evidence="1 2" key="1">
    <citation type="submission" date="2023-05" db="EMBL/GenBank/DDBJ databases">
        <title>Comparative genomics reveals the evidence of polycyclic aromatic hydrocarbons degradation in moderately halophilic genus Pontibacillus.</title>
        <authorList>
            <person name="Yang H."/>
            <person name="Qian Z."/>
        </authorList>
    </citation>
    <scope>NUCLEOTIDE SEQUENCE [LARGE SCALE GENOMIC DNA]</scope>
    <source>
        <strain evidence="2">HN14</strain>
    </source>
</reference>
<dbReference type="EMBL" id="CP126446">
    <property type="protein sequence ID" value="WIF96627.1"/>
    <property type="molecule type" value="Genomic_DNA"/>
</dbReference>
<dbReference type="RefSeq" id="WP_231416898.1">
    <property type="nucleotide sequence ID" value="NZ_CP126446.1"/>
</dbReference>
<keyword evidence="2" id="KW-1185">Reference proteome</keyword>
<protein>
    <submittedName>
        <fullName evidence="1">Uncharacterized protein</fullName>
    </submittedName>
</protein>
<evidence type="ECO:0000313" key="1">
    <source>
        <dbReference type="EMBL" id="WIF96627.1"/>
    </source>
</evidence>
<gene>
    <name evidence="1" type="ORF">QNI29_12790</name>
</gene>
<proteinExistence type="predicted"/>
<organism evidence="1 2">
    <name type="scientific">Pontibacillus chungwhensis</name>
    <dbReference type="NCBI Taxonomy" id="265426"/>
    <lineage>
        <taxon>Bacteria</taxon>
        <taxon>Bacillati</taxon>
        <taxon>Bacillota</taxon>
        <taxon>Bacilli</taxon>
        <taxon>Bacillales</taxon>
        <taxon>Bacillaceae</taxon>
        <taxon>Pontibacillus</taxon>
    </lineage>
</organism>
<accession>A0ABY8UUA7</accession>
<evidence type="ECO:0000313" key="2">
    <source>
        <dbReference type="Proteomes" id="UP001236652"/>
    </source>
</evidence>